<organism evidence="9 10">
    <name type="scientific">Actinomadura meridiana</name>
    <dbReference type="NCBI Taxonomy" id="559626"/>
    <lineage>
        <taxon>Bacteria</taxon>
        <taxon>Bacillati</taxon>
        <taxon>Actinomycetota</taxon>
        <taxon>Actinomycetes</taxon>
        <taxon>Streptosporangiales</taxon>
        <taxon>Thermomonosporaceae</taxon>
        <taxon>Actinomadura</taxon>
    </lineage>
</organism>
<dbReference type="PANTHER" id="PTHR36115">
    <property type="entry name" value="PROLINE-RICH ANTIGEN HOMOLOG-RELATED"/>
    <property type="match status" value="1"/>
</dbReference>
<dbReference type="Proteomes" id="UP001501710">
    <property type="component" value="Unassembled WGS sequence"/>
</dbReference>
<dbReference type="PANTHER" id="PTHR36115:SF4">
    <property type="entry name" value="MEMBRANE PROTEIN"/>
    <property type="match status" value="1"/>
</dbReference>
<evidence type="ECO:0000259" key="8">
    <source>
        <dbReference type="Pfam" id="PF06271"/>
    </source>
</evidence>
<evidence type="ECO:0000256" key="1">
    <source>
        <dbReference type="ARBA" id="ARBA00004651"/>
    </source>
</evidence>
<dbReference type="InterPro" id="IPR010432">
    <property type="entry name" value="RDD"/>
</dbReference>
<sequence>MSQPPENPRPEGGDPESPDPQASGTPTTAETSAADGGPDRPPPYQGTYGGQTEQPQPGFAPPGPAQAGQPLPAYVPPVQPYPGLGDQRVTLAGRWARLGAGLLDGLLLAIVTAPSVLFAVRWDKLKDSIDSGEPISDPMDMYNIPRLMVGYVIAFLLGFVYYTVLQAKWGQTLGKKAAGIRLVSADGHTAVTWRQVIGRQAFVYAVTLVTSVANLLAPALGVLGLIGLLDVAWILWDKKRQAVHDKVAGTVVVKATPWTPNPYARATDPGNSPPIS</sequence>
<evidence type="ECO:0000256" key="3">
    <source>
        <dbReference type="ARBA" id="ARBA00022692"/>
    </source>
</evidence>
<feature type="transmembrane region" description="Helical" evidence="7">
    <location>
        <begin position="98"/>
        <end position="120"/>
    </location>
</feature>
<keyword evidence="3 7" id="KW-0812">Transmembrane</keyword>
<feature type="region of interest" description="Disordered" evidence="6">
    <location>
        <begin position="1"/>
        <end position="74"/>
    </location>
</feature>
<accession>A0ABP8BSV1</accession>
<dbReference type="EMBL" id="BAABAS010000003">
    <property type="protein sequence ID" value="GAA4224799.1"/>
    <property type="molecule type" value="Genomic_DNA"/>
</dbReference>
<comment type="subcellular location">
    <subcellularLocation>
        <location evidence="1">Cell membrane</location>
        <topology evidence="1">Multi-pass membrane protein</topology>
    </subcellularLocation>
</comment>
<evidence type="ECO:0000256" key="2">
    <source>
        <dbReference type="ARBA" id="ARBA00022475"/>
    </source>
</evidence>
<keyword evidence="4 7" id="KW-1133">Transmembrane helix</keyword>
<feature type="transmembrane region" description="Helical" evidence="7">
    <location>
        <begin position="147"/>
        <end position="165"/>
    </location>
</feature>
<keyword evidence="5 7" id="KW-0472">Membrane</keyword>
<dbReference type="InterPro" id="IPR051791">
    <property type="entry name" value="Pra-immunoreactive"/>
</dbReference>
<dbReference type="RefSeq" id="WP_344888919.1">
    <property type="nucleotide sequence ID" value="NZ_BAABAS010000003.1"/>
</dbReference>
<feature type="domain" description="RDD" evidence="8">
    <location>
        <begin position="92"/>
        <end position="249"/>
    </location>
</feature>
<evidence type="ECO:0000256" key="5">
    <source>
        <dbReference type="ARBA" id="ARBA00023136"/>
    </source>
</evidence>
<protein>
    <recommendedName>
        <fullName evidence="8">RDD domain-containing protein</fullName>
    </recommendedName>
</protein>
<evidence type="ECO:0000313" key="9">
    <source>
        <dbReference type="EMBL" id="GAA4224799.1"/>
    </source>
</evidence>
<name>A0ABP8BSV1_9ACTN</name>
<keyword evidence="10" id="KW-1185">Reference proteome</keyword>
<proteinExistence type="predicted"/>
<feature type="transmembrane region" description="Helical" evidence="7">
    <location>
        <begin position="215"/>
        <end position="236"/>
    </location>
</feature>
<comment type="caution">
    <text evidence="9">The sequence shown here is derived from an EMBL/GenBank/DDBJ whole genome shotgun (WGS) entry which is preliminary data.</text>
</comment>
<feature type="compositionally biased region" description="Polar residues" evidence="6">
    <location>
        <begin position="20"/>
        <end position="31"/>
    </location>
</feature>
<reference evidence="10" key="1">
    <citation type="journal article" date="2019" name="Int. J. Syst. Evol. Microbiol.">
        <title>The Global Catalogue of Microorganisms (GCM) 10K type strain sequencing project: providing services to taxonomists for standard genome sequencing and annotation.</title>
        <authorList>
            <consortium name="The Broad Institute Genomics Platform"/>
            <consortium name="The Broad Institute Genome Sequencing Center for Infectious Disease"/>
            <person name="Wu L."/>
            <person name="Ma J."/>
        </authorList>
    </citation>
    <scope>NUCLEOTIDE SEQUENCE [LARGE SCALE GENOMIC DNA]</scope>
    <source>
        <strain evidence="10">JCM 17440</strain>
    </source>
</reference>
<keyword evidence="2" id="KW-1003">Cell membrane</keyword>
<evidence type="ECO:0000313" key="10">
    <source>
        <dbReference type="Proteomes" id="UP001501710"/>
    </source>
</evidence>
<evidence type="ECO:0000256" key="7">
    <source>
        <dbReference type="SAM" id="Phobius"/>
    </source>
</evidence>
<dbReference type="Pfam" id="PF06271">
    <property type="entry name" value="RDD"/>
    <property type="match status" value="1"/>
</dbReference>
<evidence type="ECO:0000256" key="6">
    <source>
        <dbReference type="SAM" id="MobiDB-lite"/>
    </source>
</evidence>
<gene>
    <name evidence="9" type="ORF">GCM10022254_05080</name>
</gene>
<evidence type="ECO:0000256" key="4">
    <source>
        <dbReference type="ARBA" id="ARBA00022989"/>
    </source>
</evidence>